<evidence type="ECO:0000313" key="1">
    <source>
        <dbReference type="EMBL" id="KAJ8107631.1"/>
    </source>
</evidence>
<proteinExistence type="predicted"/>
<organism evidence="1 2">
    <name type="scientific">Boeremia exigua</name>
    <dbReference type="NCBI Taxonomy" id="749465"/>
    <lineage>
        <taxon>Eukaryota</taxon>
        <taxon>Fungi</taxon>
        <taxon>Dikarya</taxon>
        <taxon>Ascomycota</taxon>
        <taxon>Pezizomycotina</taxon>
        <taxon>Dothideomycetes</taxon>
        <taxon>Pleosporomycetidae</taxon>
        <taxon>Pleosporales</taxon>
        <taxon>Pleosporineae</taxon>
        <taxon>Didymellaceae</taxon>
        <taxon>Boeremia</taxon>
    </lineage>
</organism>
<evidence type="ECO:0000313" key="2">
    <source>
        <dbReference type="Proteomes" id="UP001153331"/>
    </source>
</evidence>
<name>A0ACC2HX12_9PLEO</name>
<sequence length="545" mass="60632">MSLPIRDGDRLLCLYTVLRLPLPWRFSTNLHCPSVSTSAASSPPVFYHSYLPTRAVLDPTRLQTHVLTADVDAESESVSSGLMRDIEVDSWHQGLESLPRLHLSPSSSPRSLEKIFFSSSYAQSQRRNRKPAQRFVLVPRSYSPSSSVRAATFTSSLAVRLSSIIVLTATTQTHLQPPDLSSYQQALRSNSITSSKRSRKTSVYRNSTMAGAMADIGGKVISGMTSLDIKVDVSSSPPSGNSSDTLHDNESSGDEGKNSDTSRLSAATLNMNDLKIYDDSFPSSPHHINRSADAFYGNGKQHHTPAPTYNHQAQNFRRHGHHLNQGHGFARGGGIHRNARTWVSEESRAAQEFLTVRNSMRRMFKNADVAKWKAADFIAHRNAMAASAANTLAQQKQSKQDEANLQVPPISPQKQEVLRRRGLVGNFEQVGNFGRALGERTIWCKDWQNGKDEVAPWPCLAEMKWEGDDRAKTGVGRYPPLPREQGPVGLPWNQLQAVEQYPMDRIACIPTMEDVYLPVDEIDDEVKYDLLNKDLEDAMDAYLES</sequence>
<comment type="caution">
    <text evidence="1">The sequence shown here is derived from an EMBL/GenBank/DDBJ whole genome shotgun (WGS) entry which is preliminary data.</text>
</comment>
<dbReference type="Proteomes" id="UP001153331">
    <property type="component" value="Unassembled WGS sequence"/>
</dbReference>
<dbReference type="EMBL" id="JAPHNI010000889">
    <property type="protein sequence ID" value="KAJ8107631.1"/>
    <property type="molecule type" value="Genomic_DNA"/>
</dbReference>
<protein>
    <submittedName>
        <fullName evidence="1">Uncharacterized protein</fullName>
    </submittedName>
</protein>
<accession>A0ACC2HX12</accession>
<keyword evidence="2" id="KW-1185">Reference proteome</keyword>
<reference evidence="1" key="1">
    <citation type="submission" date="2022-11" db="EMBL/GenBank/DDBJ databases">
        <title>Genome Sequence of Boeremia exigua.</title>
        <authorList>
            <person name="Buettner E."/>
        </authorList>
    </citation>
    <scope>NUCLEOTIDE SEQUENCE</scope>
    <source>
        <strain evidence="1">CU02</strain>
    </source>
</reference>
<gene>
    <name evidence="1" type="ORF">OPT61_g8732</name>
</gene>